<feature type="compositionally biased region" description="Basic and acidic residues" evidence="1">
    <location>
        <begin position="72"/>
        <end position="85"/>
    </location>
</feature>
<dbReference type="Pfam" id="PF22938">
    <property type="entry name" value="Integrase_p58_C"/>
    <property type="match status" value="1"/>
</dbReference>
<evidence type="ECO:0000313" key="4">
    <source>
        <dbReference type="Proteomes" id="UP000272942"/>
    </source>
</evidence>
<feature type="compositionally biased region" description="Basic and acidic residues" evidence="1">
    <location>
        <begin position="24"/>
        <end position="35"/>
    </location>
</feature>
<protein>
    <recommendedName>
        <fullName evidence="2">Integrase p58-like C-terminal domain-containing protein</fullName>
    </recommendedName>
</protein>
<sequence length="178" mass="19553">MDGVRSPAALESFEDAPANNITEAIDRATRKENCSSRKPPAVLSEPRRPEHGQREYPQNLGKRFGGWSPNSRRRDRDRNRNEGPPRGHYAIPGMPTKFKHEWTGPFVVVEILSPSTCRVTKAGTDPERESSIVHFNSLKPVAPVVSGTPHTPGDLPVAQEVEVMTEVLGTALPEEGAV</sequence>
<feature type="compositionally biased region" description="Basic and acidic residues" evidence="1">
    <location>
        <begin position="45"/>
        <end position="54"/>
    </location>
</feature>
<dbReference type="AlphaFoldDB" id="A0A183A1L4"/>
<dbReference type="WBParaSite" id="ECPE_0000084901-mRNA-1">
    <property type="protein sequence ID" value="ECPE_0000084901-mRNA-1"/>
    <property type="gene ID" value="ECPE_0000084901"/>
</dbReference>
<evidence type="ECO:0000313" key="5">
    <source>
        <dbReference type="WBParaSite" id="ECPE_0000084901-mRNA-1"/>
    </source>
</evidence>
<keyword evidence="4" id="KW-1185">Reference proteome</keyword>
<proteinExistence type="predicted"/>
<evidence type="ECO:0000256" key="1">
    <source>
        <dbReference type="SAM" id="MobiDB-lite"/>
    </source>
</evidence>
<evidence type="ECO:0000313" key="3">
    <source>
        <dbReference type="EMBL" id="VDP29862.1"/>
    </source>
</evidence>
<name>A0A183A1L4_9TREM</name>
<gene>
    <name evidence="3" type="ORF">ECPE_LOCUS849</name>
</gene>
<dbReference type="OrthoDB" id="10480015at2759"/>
<reference evidence="5" key="1">
    <citation type="submission" date="2016-06" db="UniProtKB">
        <authorList>
            <consortium name="WormBaseParasite"/>
        </authorList>
    </citation>
    <scope>IDENTIFICATION</scope>
</reference>
<dbReference type="EMBL" id="UZAN01003571">
    <property type="protein sequence ID" value="VDP29862.1"/>
    <property type="molecule type" value="Genomic_DNA"/>
</dbReference>
<evidence type="ECO:0000259" key="2">
    <source>
        <dbReference type="Pfam" id="PF22938"/>
    </source>
</evidence>
<dbReference type="InterPro" id="IPR054465">
    <property type="entry name" value="Integrase_p58-like_C"/>
</dbReference>
<organism evidence="5">
    <name type="scientific">Echinostoma caproni</name>
    <dbReference type="NCBI Taxonomy" id="27848"/>
    <lineage>
        <taxon>Eukaryota</taxon>
        <taxon>Metazoa</taxon>
        <taxon>Spiralia</taxon>
        <taxon>Lophotrochozoa</taxon>
        <taxon>Platyhelminthes</taxon>
        <taxon>Trematoda</taxon>
        <taxon>Digenea</taxon>
        <taxon>Plagiorchiida</taxon>
        <taxon>Echinostomata</taxon>
        <taxon>Echinostomatoidea</taxon>
        <taxon>Echinostomatidae</taxon>
        <taxon>Echinostoma</taxon>
    </lineage>
</organism>
<dbReference type="Proteomes" id="UP000272942">
    <property type="component" value="Unassembled WGS sequence"/>
</dbReference>
<reference evidence="3 4" key="2">
    <citation type="submission" date="2018-11" db="EMBL/GenBank/DDBJ databases">
        <authorList>
            <consortium name="Pathogen Informatics"/>
        </authorList>
    </citation>
    <scope>NUCLEOTIDE SEQUENCE [LARGE SCALE GENOMIC DNA]</scope>
    <source>
        <strain evidence="3 4">Egypt</strain>
    </source>
</reference>
<accession>A0A183A1L4</accession>
<feature type="region of interest" description="Disordered" evidence="1">
    <location>
        <begin position="1"/>
        <end position="96"/>
    </location>
</feature>
<feature type="domain" description="Integrase p58-like C-terminal" evidence="2">
    <location>
        <begin position="104"/>
        <end position="140"/>
    </location>
</feature>